<accession>A0A4Y7Q8P5</accession>
<reference evidence="2 3" key="1">
    <citation type="submission" date="2018-06" db="EMBL/GenBank/DDBJ databases">
        <title>A transcriptomic atlas of mushroom development highlights an independent origin of complex multicellularity.</title>
        <authorList>
            <consortium name="DOE Joint Genome Institute"/>
            <person name="Krizsan K."/>
            <person name="Almasi E."/>
            <person name="Merenyi Z."/>
            <person name="Sahu N."/>
            <person name="Viragh M."/>
            <person name="Koszo T."/>
            <person name="Mondo S."/>
            <person name="Kiss B."/>
            <person name="Balint B."/>
            <person name="Kues U."/>
            <person name="Barry K."/>
            <person name="Hegedus J.C."/>
            <person name="Henrissat B."/>
            <person name="Johnson J."/>
            <person name="Lipzen A."/>
            <person name="Ohm R."/>
            <person name="Nagy I."/>
            <person name="Pangilinan J."/>
            <person name="Yan J."/>
            <person name="Xiong Y."/>
            <person name="Grigoriev I.V."/>
            <person name="Hibbett D.S."/>
            <person name="Nagy L.G."/>
        </authorList>
    </citation>
    <scope>NUCLEOTIDE SEQUENCE [LARGE SCALE GENOMIC DNA]</scope>
    <source>
        <strain evidence="2 3">SZMC22713</strain>
    </source>
</reference>
<dbReference type="Proteomes" id="UP000294933">
    <property type="component" value="Unassembled WGS sequence"/>
</dbReference>
<feature type="compositionally biased region" description="Basic and acidic residues" evidence="1">
    <location>
        <begin position="1"/>
        <end position="18"/>
    </location>
</feature>
<feature type="compositionally biased region" description="Low complexity" evidence="1">
    <location>
        <begin position="19"/>
        <end position="30"/>
    </location>
</feature>
<keyword evidence="3" id="KW-1185">Reference proteome</keyword>
<organism evidence="2 3">
    <name type="scientific">Rickenella mellea</name>
    <dbReference type="NCBI Taxonomy" id="50990"/>
    <lineage>
        <taxon>Eukaryota</taxon>
        <taxon>Fungi</taxon>
        <taxon>Dikarya</taxon>
        <taxon>Basidiomycota</taxon>
        <taxon>Agaricomycotina</taxon>
        <taxon>Agaricomycetes</taxon>
        <taxon>Hymenochaetales</taxon>
        <taxon>Rickenellaceae</taxon>
        <taxon>Rickenella</taxon>
    </lineage>
</organism>
<dbReference type="VEuPathDB" id="FungiDB:BD410DRAFT_897331"/>
<protein>
    <submittedName>
        <fullName evidence="2">Uncharacterized protein</fullName>
    </submittedName>
</protein>
<proteinExistence type="predicted"/>
<name>A0A4Y7Q8P5_9AGAM</name>
<dbReference type="AlphaFoldDB" id="A0A4Y7Q8P5"/>
<gene>
    <name evidence="2" type="ORF">BD410DRAFT_897331</name>
</gene>
<evidence type="ECO:0000256" key="1">
    <source>
        <dbReference type="SAM" id="MobiDB-lite"/>
    </source>
</evidence>
<evidence type="ECO:0000313" key="2">
    <source>
        <dbReference type="EMBL" id="TDL23716.1"/>
    </source>
</evidence>
<feature type="region of interest" description="Disordered" evidence="1">
    <location>
        <begin position="1"/>
        <end position="48"/>
    </location>
</feature>
<sequence length="267" mass="30128">MHRTDAVLWKKQDIESRQAADTQSASTSQAPVHMEDPSTTALPEISPAAKFQLPEDVESHTSDVFEPPVSSFVEVFAFSPFADNDPTPEQNRDELLFHSNDLGQQFDLTDMFTTEENHDSQDLVSPADDNFRPHVSAYVEDYAFPPFSDSDQATKQNIDQAVFNSNELNQQFDMLTMGNMSQGLVSPSGDNFDPHVSAYLGDFAFPLDGVWTAEQNLAQFVFNFTELDQHFDLPEMPTMDDNVQVAQVLVRPTEDDRQYLNNNFDEL</sequence>
<dbReference type="EMBL" id="ML170169">
    <property type="protein sequence ID" value="TDL23716.1"/>
    <property type="molecule type" value="Genomic_DNA"/>
</dbReference>
<evidence type="ECO:0000313" key="3">
    <source>
        <dbReference type="Proteomes" id="UP000294933"/>
    </source>
</evidence>